<evidence type="ECO:0000313" key="3">
    <source>
        <dbReference type="EMBL" id="HIR40655.1"/>
    </source>
</evidence>
<organism evidence="3 4">
    <name type="scientific">Candidatus Egerieicola pullicola</name>
    <dbReference type="NCBI Taxonomy" id="2840775"/>
    <lineage>
        <taxon>Bacteria</taxon>
        <taxon>Bacillati</taxon>
        <taxon>Bacillota</taxon>
        <taxon>Clostridia</taxon>
        <taxon>Eubacteriales</taxon>
        <taxon>Oscillospiraceae</taxon>
        <taxon>Oscillospiraceae incertae sedis</taxon>
        <taxon>Candidatus Egerieicola</taxon>
    </lineage>
</organism>
<reference evidence="3" key="1">
    <citation type="submission" date="2020-10" db="EMBL/GenBank/DDBJ databases">
        <authorList>
            <person name="Gilroy R."/>
        </authorList>
    </citation>
    <scope>NUCLEOTIDE SEQUENCE</scope>
    <source>
        <strain evidence="3">CHK184-25365</strain>
    </source>
</reference>
<dbReference type="AlphaFoldDB" id="A0A9D1AI64"/>
<feature type="transmembrane region" description="Helical" evidence="1">
    <location>
        <begin position="46"/>
        <end position="66"/>
    </location>
</feature>
<feature type="transmembrane region" description="Helical" evidence="1">
    <location>
        <begin position="20"/>
        <end position="40"/>
    </location>
</feature>
<evidence type="ECO:0000313" key="4">
    <source>
        <dbReference type="Proteomes" id="UP000886749"/>
    </source>
</evidence>
<keyword evidence="1" id="KW-1133">Transmembrane helix</keyword>
<sequence>MKKRYQHPINILENISGKLFLLIIPILRTLIYVIIHGEFAGWLQGAWLDLLVVLVIIGSGVYRWAFLRYRYSEKGLWVYKGILCTAVLFLPKEQISYLSRQEPWYLRPMRAVKLQADTDGGGKHTYDVTLTLTRKESVQMIDTLFSTRLEPVEERYQAKTGRIFLYALLNTNNLSGLLYFAAGLTTAIRLFGRQLEDFMRESVRRTAEFFSNSLSPVFAVLAAIVLLFWAGIFLAHLFYLLRFRCRRSQNVLRLSCGLVSQHHTHMMVSRINSVTLVESNLSRIMGMGYATLRCSGYGKRDGTNNLLVPSCSLLELRRETSTLLPEWQETPNQLTPRRCVWRYLGFPAIFMGVVTALALISGLLVDGIGATLWLVWGLFWLPMSWLFWLRWRGYRHAGVGEKDGWVTIRTMKGYRLTTTMVHRDRIVMVQLRQSPFQKRTGQCDVIFHIYGEGRNRIVLPGLYKTQAKEFLLQIGILTPTDE</sequence>
<evidence type="ECO:0000259" key="2">
    <source>
        <dbReference type="Pfam" id="PF03703"/>
    </source>
</evidence>
<feature type="domain" description="YdbS-like PH" evidence="2">
    <location>
        <begin position="64"/>
        <end position="139"/>
    </location>
</feature>
<keyword evidence="1" id="KW-0472">Membrane</keyword>
<evidence type="ECO:0000256" key="1">
    <source>
        <dbReference type="SAM" id="Phobius"/>
    </source>
</evidence>
<gene>
    <name evidence="3" type="ORF">IAB36_02380</name>
</gene>
<name>A0A9D1AI64_9FIRM</name>
<dbReference type="PANTHER" id="PTHR34473">
    <property type="entry name" value="UPF0699 TRANSMEMBRANE PROTEIN YDBS"/>
    <property type="match status" value="1"/>
</dbReference>
<feature type="transmembrane region" description="Helical" evidence="1">
    <location>
        <begin position="343"/>
        <end position="364"/>
    </location>
</feature>
<keyword evidence="1" id="KW-0812">Transmembrane</keyword>
<dbReference type="PANTHER" id="PTHR34473:SF2">
    <property type="entry name" value="UPF0699 TRANSMEMBRANE PROTEIN YDBT"/>
    <property type="match status" value="1"/>
</dbReference>
<accession>A0A9D1AI64</accession>
<feature type="transmembrane region" description="Helical" evidence="1">
    <location>
        <begin position="163"/>
        <end position="191"/>
    </location>
</feature>
<comment type="caution">
    <text evidence="3">The sequence shown here is derived from an EMBL/GenBank/DDBJ whole genome shotgun (WGS) entry which is preliminary data.</text>
</comment>
<feature type="transmembrane region" description="Helical" evidence="1">
    <location>
        <begin position="217"/>
        <end position="241"/>
    </location>
</feature>
<dbReference type="Proteomes" id="UP000886749">
    <property type="component" value="Unassembled WGS sequence"/>
</dbReference>
<proteinExistence type="predicted"/>
<feature type="domain" description="YdbS-like PH" evidence="2">
    <location>
        <begin position="418"/>
        <end position="472"/>
    </location>
</feature>
<feature type="transmembrane region" description="Helical" evidence="1">
    <location>
        <begin position="370"/>
        <end position="389"/>
    </location>
</feature>
<reference evidence="3" key="2">
    <citation type="journal article" date="2021" name="PeerJ">
        <title>Extensive microbial diversity within the chicken gut microbiome revealed by metagenomics and culture.</title>
        <authorList>
            <person name="Gilroy R."/>
            <person name="Ravi A."/>
            <person name="Getino M."/>
            <person name="Pursley I."/>
            <person name="Horton D.L."/>
            <person name="Alikhan N.F."/>
            <person name="Baker D."/>
            <person name="Gharbi K."/>
            <person name="Hall N."/>
            <person name="Watson M."/>
            <person name="Adriaenssens E.M."/>
            <person name="Foster-Nyarko E."/>
            <person name="Jarju S."/>
            <person name="Secka A."/>
            <person name="Antonio M."/>
            <person name="Oren A."/>
            <person name="Chaudhuri R.R."/>
            <person name="La Ragione R."/>
            <person name="Hildebrand F."/>
            <person name="Pallen M.J."/>
        </authorList>
    </citation>
    <scope>NUCLEOTIDE SEQUENCE</scope>
    <source>
        <strain evidence="3">CHK184-25365</strain>
    </source>
</reference>
<dbReference type="EMBL" id="DVGY01000056">
    <property type="protein sequence ID" value="HIR40655.1"/>
    <property type="molecule type" value="Genomic_DNA"/>
</dbReference>
<dbReference type="InterPro" id="IPR005182">
    <property type="entry name" value="YdbS-like_PH"/>
</dbReference>
<dbReference type="Pfam" id="PF03703">
    <property type="entry name" value="bPH_2"/>
    <property type="match status" value="2"/>
</dbReference>
<protein>
    <submittedName>
        <fullName evidence="3">PH domain-containing protein</fullName>
    </submittedName>
</protein>